<accession>A0A7W8EL15</accession>
<keyword evidence="2" id="KW-1185">Reference proteome</keyword>
<sequence>MPKEPGPGEAAAEGVVTLAPVALEHAALAVDGTETI</sequence>
<evidence type="ECO:0000313" key="2">
    <source>
        <dbReference type="Proteomes" id="UP000568380"/>
    </source>
</evidence>
<organism evidence="1 2">
    <name type="scientific">Nonomuraea endophytica</name>
    <dbReference type="NCBI Taxonomy" id="714136"/>
    <lineage>
        <taxon>Bacteria</taxon>
        <taxon>Bacillati</taxon>
        <taxon>Actinomycetota</taxon>
        <taxon>Actinomycetes</taxon>
        <taxon>Streptosporangiales</taxon>
        <taxon>Streptosporangiaceae</taxon>
        <taxon>Nonomuraea</taxon>
    </lineage>
</organism>
<dbReference type="Proteomes" id="UP000568380">
    <property type="component" value="Unassembled WGS sequence"/>
</dbReference>
<reference evidence="1 2" key="1">
    <citation type="submission" date="2020-08" db="EMBL/GenBank/DDBJ databases">
        <title>Genomic Encyclopedia of Type Strains, Phase IV (KMG-IV): sequencing the most valuable type-strain genomes for metagenomic binning, comparative biology and taxonomic classification.</title>
        <authorList>
            <person name="Goeker M."/>
        </authorList>
    </citation>
    <scope>NUCLEOTIDE SEQUENCE [LARGE SCALE GENOMIC DNA]</scope>
    <source>
        <strain evidence="1 2">DSM 45385</strain>
    </source>
</reference>
<proteinExistence type="predicted"/>
<comment type="caution">
    <text evidence="1">The sequence shown here is derived from an EMBL/GenBank/DDBJ whole genome shotgun (WGS) entry which is preliminary data.</text>
</comment>
<gene>
    <name evidence="1" type="ORF">HNR40_008431</name>
</gene>
<protein>
    <submittedName>
        <fullName evidence="1">Uncharacterized protein</fullName>
    </submittedName>
</protein>
<evidence type="ECO:0000313" key="1">
    <source>
        <dbReference type="EMBL" id="MBB5082928.1"/>
    </source>
</evidence>
<name>A0A7W8EL15_9ACTN</name>
<dbReference type="EMBL" id="JACHIN010000015">
    <property type="protein sequence ID" value="MBB5082928.1"/>
    <property type="molecule type" value="Genomic_DNA"/>
</dbReference>
<dbReference type="AlphaFoldDB" id="A0A7W8EL15"/>